<dbReference type="GO" id="GO:0005525">
    <property type="term" value="F:GTP binding"/>
    <property type="evidence" value="ECO:0007669"/>
    <property type="project" value="InterPro"/>
</dbReference>
<accession>X0UKW1</accession>
<reference evidence="2" key="1">
    <citation type="journal article" date="2014" name="Front. Microbiol.">
        <title>High frequency of phylogenetically diverse reductive dehalogenase-homologous genes in deep subseafloor sedimentary metagenomes.</title>
        <authorList>
            <person name="Kawai M."/>
            <person name="Futagami T."/>
            <person name="Toyoda A."/>
            <person name="Takaki Y."/>
            <person name="Nishi S."/>
            <person name="Hori S."/>
            <person name="Arai W."/>
            <person name="Tsubouchi T."/>
            <person name="Morono Y."/>
            <person name="Uchiyama I."/>
            <person name="Ito T."/>
            <person name="Fujiyama A."/>
            <person name="Inagaki F."/>
            <person name="Takami H."/>
        </authorList>
    </citation>
    <scope>NUCLEOTIDE SEQUENCE</scope>
    <source>
        <strain evidence="2">Expedition CK06-06</strain>
    </source>
</reference>
<name>X0UKW1_9ZZZZ</name>
<dbReference type="SUPFAM" id="SSF52540">
    <property type="entry name" value="P-loop containing nucleoside triphosphate hydrolases"/>
    <property type="match status" value="1"/>
</dbReference>
<organism evidence="2">
    <name type="scientific">marine sediment metagenome</name>
    <dbReference type="NCBI Taxonomy" id="412755"/>
    <lineage>
        <taxon>unclassified sequences</taxon>
        <taxon>metagenomes</taxon>
        <taxon>ecological metagenomes</taxon>
    </lineage>
</organism>
<dbReference type="EMBL" id="BARS01025625">
    <property type="protein sequence ID" value="GAG06270.1"/>
    <property type="molecule type" value="Genomic_DNA"/>
</dbReference>
<comment type="caution">
    <text evidence="2">The sequence shown here is derived from an EMBL/GenBank/DDBJ whole genome shotgun (WGS) entry which is preliminary data.</text>
</comment>
<feature type="domain" description="G" evidence="1">
    <location>
        <begin position="6"/>
        <end position="44"/>
    </location>
</feature>
<evidence type="ECO:0000313" key="2">
    <source>
        <dbReference type="EMBL" id="GAG06270.1"/>
    </source>
</evidence>
<dbReference type="PANTHER" id="PTHR23305:SF1">
    <property type="entry name" value="OBG-TYPE G DOMAIN-CONTAINING PROTEIN"/>
    <property type="match status" value="1"/>
</dbReference>
<dbReference type="PRINTS" id="PR00326">
    <property type="entry name" value="GTP1OBG"/>
</dbReference>
<dbReference type="GO" id="GO:0005737">
    <property type="term" value="C:cytoplasm"/>
    <property type="evidence" value="ECO:0007669"/>
    <property type="project" value="TreeGrafter"/>
</dbReference>
<protein>
    <recommendedName>
        <fullName evidence="1">G domain-containing protein</fullName>
    </recommendedName>
</protein>
<dbReference type="GO" id="GO:0016887">
    <property type="term" value="F:ATP hydrolysis activity"/>
    <property type="evidence" value="ECO:0007669"/>
    <property type="project" value="TreeGrafter"/>
</dbReference>
<dbReference type="AlphaFoldDB" id="X0UKW1"/>
<sequence length="78" mass="8579">MINVLIGVVGKSNTGKSTFFKAATLAEVEIANYPFVTIKPNEGVGFVKVDCVDKEFNVKCQPKHGYCLDNTRFVPVQL</sequence>
<gene>
    <name evidence="2" type="ORF">S01H1_40466</name>
</gene>
<proteinExistence type="predicted"/>
<dbReference type="InterPro" id="IPR027417">
    <property type="entry name" value="P-loop_NTPase"/>
</dbReference>
<feature type="non-terminal residue" evidence="2">
    <location>
        <position position="78"/>
    </location>
</feature>
<dbReference type="InterPro" id="IPR006073">
    <property type="entry name" value="GTP-bd"/>
</dbReference>
<evidence type="ECO:0000259" key="1">
    <source>
        <dbReference type="Pfam" id="PF01926"/>
    </source>
</evidence>
<dbReference type="Pfam" id="PF01926">
    <property type="entry name" value="MMR_HSR1"/>
    <property type="match status" value="1"/>
</dbReference>
<dbReference type="Gene3D" id="3.40.50.300">
    <property type="entry name" value="P-loop containing nucleotide triphosphate hydrolases"/>
    <property type="match status" value="1"/>
</dbReference>
<dbReference type="PANTHER" id="PTHR23305">
    <property type="entry name" value="OBG GTPASE FAMILY"/>
    <property type="match status" value="1"/>
</dbReference>